<dbReference type="Pfam" id="PF08534">
    <property type="entry name" value="Redoxin"/>
    <property type="match status" value="1"/>
</dbReference>
<feature type="domain" description="Thioredoxin" evidence="1">
    <location>
        <begin position="9"/>
        <end position="165"/>
    </location>
</feature>
<comment type="caution">
    <text evidence="2">The sequence shown here is derived from an EMBL/GenBank/DDBJ whole genome shotgun (WGS) entry which is preliminary data.</text>
</comment>
<organism evidence="2 3">
    <name type="scientific">Aphanothece sacrum FPU1</name>
    <dbReference type="NCBI Taxonomy" id="1920663"/>
    <lineage>
        <taxon>Bacteria</taxon>
        <taxon>Bacillati</taxon>
        <taxon>Cyanobacteriota</taxon>
        <taxon>Cyanophyceae</taxon>
        <taxon>Oscillatoriophycideae</taxon>
        <taxon>Chroococcales</taxon>
        <taxon>Aphanothecaceae</taxon>
        <taxon>Aphanothece</taxon>
    </lineage>
</organism>
<evidence type="ECO:0000313" key="2">
    <source>
        <dbReference type="EMBL" id="GBF78890.1"/>
    </source>
</evidence>
<evidence type="ECO:0000313" key="3">
    <source>
        <dbReference type="Proteomes" id="UP000287247"/>
    </source>
</evidence>
<evidence type="ECO:0000259" key="1">
    <source>
        <dbReference type="PROSITE" id="PS51352"/>
    </source>
</evidence>
<keyword evidence="3" id="KW-1185">Reference proteome</keyword>
<dbReference type="EMBL" id="BDQK01000001">
    <property type="protein sequence ID" value="GBF78890.1"/>
    <property type="molecule type" value="Genomic_DNA"/>
</dbReference>
<accession>A0A401ICK0</accession>
<dbReference type="CDD" id="cd02969">
    <property type="entry name" value="PRX_like1"/>
    <property type="match status" value="1"/>
</dbReference>
<dbReference type="SUPFAM" id="SSF52833">
    <property type="entry name" value="Thioredoxin-like"/>
    <property type="match status" value="1"/>
</dbReference>
<protein>
    <submittedName>
        <fullName evidence="2">Alkyl hydroperoxide reductase</fullName>
    </submittedName>
</protein>
<gene>
    <name evidence="2" type="ORF">AsFPU1_0281</name>
</gene>
<dbReference type="InterPro" id="IPR047262">
    <property type="entry name" value="PRX-like1"/>
</dbReference>
<dbReference type="InterPro" id="IPR013766">
    <property type="entry name" value="Thioredoxin_domain"/>
</dbReference>
<dbReference type="PANTHER" id="PTHR43640">
    <property type="entry name" value="OS07G0260300 PROTEIN"/>
    <property type="match status" value="1"/>
</dbReference>
<dbReference type="OrthoDB" id="9809746at2"/>
<dbReference type="Proteomes" id="UP000287247">
    <property type="component" value="Unassembled WGS sequence"/>
</dbReference>
<dbReference type="InterPro" id="IPR036249">
    <property type="entry name" value="Thioredoxin-like_sf"/>
</dbReference>
<name>A0A401ICK0_APHSA</name>
<dbReference type="PANTHER" id="PTHR43640:SF1">
    <property type="entry name" value="THIOREDOXIN-DEPENDENT PEROXIREDOXIN"/>
    <property type="match status" value="1"/>
</dbReference>
<dbReference type="InterPro" id="IPR013740">
    <property type="entry name" value="Redoxin"/>
</dbReference>
<proteinExistence type="predicted"/>
<dbReference type="PROSITE" id="PS51352">
    <property type="entry name" value="THIOREDOXIN_2"/>
    <property type="match status" value="1"/>
</dbReference>
<reference evidence="3" key="1">
    <citation type="submission" date="2017-05" db="EMBL/GenBank/DDBJ databases">
        <title>Physiological properties and genetic analysis related to exopolysaccharide production of fresh-water unicellular cyanobacterium Aphanothece sacrum, Suizenji Nori, that has been cultured as a food source in Japan.</title>
        <authorList>
            <person name="Kanesaki Y."/>
            <person name="Yoshikawa S."/>
            <person name="Ohki K."/>
        </authorList>
    </citation>
    <scope>NUCLEOTIDE SEQUENCE [LARGE SCALE GENOMIC DNA]</scope>
    <source>
        <strain evidence="3">FPU1</strain>
    </source>
</reference>
<sequence length="193" mass="21263">MARTLSTMLPLGTKAPNFSLEDVVSNQLIYLEIFKNKKALLVMFICQHCPFVKHVQQELAKLGQDYTKEGLGMVAISSNDVANYPDDSPANLKAMAQELGFNFPVCYDETQEVAKAYTAACTPDFFLFDANYQLIYRGQLDDSRPGNNIPVTGGDLRAAIDNILAGKSINSAQKPSIGCNIKWKPGNEPPYYG</sequence>
<dbReference type="AlphaFoldDB" id="A0A401ICK0"/>
<dbReference type="GO" id="GO:0016491">
    <property type="term" value="F:oxidoreductase activity"/>
    <property type="evidence" value="ECO:0007669"/>
    <property type="project" value="InterPro"/>
</dbReference>
<dbReference type="RefSeq" id="WP_124970069.1">
    <property type="nucleotide sequence ID" value="NZ_BDQK01000001.1"/>
</dbReference>
<dbReference type="Gene3D" id="3.40.30.10">
    <property type="entry name" value="Glutaredoxin"/>
    <property type="match status" value="1"/>
</dbReference>